<evidence type="ECO:0000256" key="23">
    <source>
        <dbReference type="PIRSR" id="PIRSR600829-4"/>
    </source>
</evidence>
<evidence type="ECO:0000256" key="11">
    <source>
        <dbReference type="ARBA" id="ARBA00022741"/>
    </source>
</evidence>
<feature type="binding site" evidence="22">
    <location>
        <position position="75"/>
    </location>
    <ligand>
        <name>ATP</name>
        <dbReference type="ChEBI" id="CHEBI:30616"/>
    </ligand>
</feature>
<evidence type="ECO:0000256" key="1">
    <source>
        <dbReference type="ARBA" id="ARBA00004429"/>
    </source>
</evidence>
<dbReference type="InterPro" id="IPR000829">
    <property type="entry name" value="DAGK"/>
</dbReference>
<dbReference type="GO" id="GO:0006654">
    <property type="term" value="P:phosphatidic acid biosynthetic process"/>
    <property type="evidence" value="ECO:0007669"/>
    <property type="project" value="InterPro"/>
</dbReference>
<evidence type="ECO:0000256" key="19">
    <source>
        <dbReference type="ARBA" id="ARBA00023264"/>
    </source>
</evidence>
<dbReference type="CDD" id="cd14264">
    <property type="entry name" value="DAGK_IM"/>
    <property type="match status" value="1"/>
</dbReference>
<keyword evidence="12 24" id="KW-0418">Kinase</keyword>
<feature type="binding site" evidence="22">
    <location>
        <position position="27"/>
    </location>
    <ligand>
        <name>ATP</name>
        <dbReference type="ChEBI" id="CHEBI:30616"/>
    </ligand>
</feature>
<evidence type="ECO:0000256" key="9">
    <source>
        <dbReference type="ARBA" id="ARBA00022692"/>
    </source>
</evidence>
<evidence type="ECO:0000256" key="13">
    <source>
        <dbReference type="ARBA" id="ARBA00022840"/>
    </source>
</evidence>
<feature type="binding site" evidence="22">
    <location>
        <position position="15"/>
    </location>
    <ligand>
        <name>ATP</name>
        <dbReference type="ChEBI" id="CHEBI:30616"/>
    </ligand>
</feature>
<keyword evidence="26" id="KW-1185">Reference proteome</keyword>
<keyword evidence="10 23" id="KW-0479">Metal-binding</keyword>
<name>A0A1Y0HGT8_9BACT</name>
<feature type="binding site" evidence="23">
    <location>
        <position position="27"/>
    </location>
    <ligand>
        <name>a divalent metal cation</name>
        <dbReference type="ChEBI" id="CHEBI:60240"/>
    </ligand>
</feature>
<evidence type="ECO:0000256" key="16">
    <source>
        <dbReference type="ARBA" id="ARBA00023098"/>
    </source>
</evidence>
<dbReference type="Gene3D" id="1.10.287.3610">
    <property type="match status" value="1"/>
</dbReference>
<comment type="caution">
    <text evidence="24">Lacks conserved residue(s) required for the propagation of feature annotation.</text>
</comment>
<keyword evidence="14 23" id="KW-0460">Magnesium</keyword>
<feature type="transmembrane region" description="Helical" evidence="24">
    <location>
        <begin position="30"/>
        <end position="49"/>
    </location>
</feature>
<dbReference type="OrthoDB" id="5460798at2"/>
<dbReference type="EMBL" id="CP021416">
    <property type="protein sequence ID" value="ARU47309.1"/>
    <property type="molecule type" value="Genomic_DNA"/>
</dbReference>
<feature type="transmembrane region" description="Helical" evidence="24">
    <location>
        <begin position="95"/>
        <end position="119"/>
    </location>
</feature>
<feature type="binding site" evidence="23">
    <location>
        <position position="75"/>
    </location>
    <ligand>
        <name>a divalent metal cation</name>
        <dbReference type="ChEBI" id="CHEBI:60240"/>
    </ligand>
</feature>
<feature type="binding site" evidence="21">
    <location>
        <position position="68"/>
    </location>
    <ligand>
        <name>substrate</name>
    </ligand>
</feature>
<dbReference type="PANTHER" id="PTHR34299">
    <property type="entry name" value="DIACYLGLYCEROL KINASE"/>
    <property type="match status" value="1"/>
</dbReference>
<feature type="active site" description="Proton acceptor" evidence="20">
    <location>
        <position position="68"/>
    </location>
</feature>
<evidence type="ECO:0000256" key="12">
    <source>
        <dbReference type="ARBA" id="ARBA00022777"/>
    </source>
</evidence>
<evidence type="ECO:0000256" key="10">
    <source>
        <dbReference type="ARBA" id="ARBA00022723"/>
    </source>
</evidence>
<dbReference type="GO" id="GO:0005524">
    <property type="term" value="F:ATP binding"/>
    <property type="evidence" value="ECO:0007669"/>
    <property type="project" value="UniProtKB-KW"/>
</dbReference>
<organism evidence="25 26">
    <name type="scientific">Sulfurospirillum diekertiae</name>
    <dbReference type="NCBI Taxonomy" id="1854492"/>
    <lineage>
        <taxon>Bacteria</taxon>
        <taxon>Pseudomonadati</taxon>
        <taxon>Campylobacterota</taxon>
        <taxon>Epsilonproteobacteria</taxon>
        <taxon>Campylobacterales</taxon>
        <taxon>Sulfurospirillaceae</taxon>
        <taxon>Sulfurospirillum</taxon>
    </lineage>
</organism>
<keyword evidence="16 24" id="KW-0443">Lipid metabolism</keyword>
<evidence type="ECO:0000256" key="5">
    <source>
        <dbReference type="ARBA" id="ARBA00022475"/>
    </source>
</evidence>
<evidence type="ECO:0000256" key="17">
    <source>
        <dbReference type="ARBA" id="ARBA00023136"/>
    </source>
</evidence>
<dbReference type="AlphaFoldDB" id="A0A1Y0HGT8"/>
<evidence type="ECO:0000256" key="15">
    <source>
        <dbReference type="ARBA" id="ARBA00022989"/>
    </source>
</evidence>
<comment type="subcellular location">
    <subcellularLocation>
        <location evidence="1">Cell inner membrane</location>
        <topology evidence="1">Multi-pass membrane protein</topology>
    </subcellularLocation>
</comment>
<keyword evidence="9 24" id="KW-0812">Transmembrane</keyword>
<keyword evidence="19 24" id="KW-1208">Phospholipid metabolism</keyword>
<dbReference type="GO" id="GO:0005886">
    <property type="term" value="C:plasma membrane"/>
    <property type="evidence" value="ECO:0007669"/>
    <property type="project" value="UniProtKB-SubCell"/>
</dbReference>
<accession>A0A1Y0HGT8</accession>
<keyword evidence="15 24" id="KW-1133">Transmembrane helix</keyword>
<evidence type="ECO:0000256" key="4">
    <source>
        <dbReference type="ARBA" id="ARBA00017575"/>
    </source>
</evidence>
<proteinExistence type="inferred from homology"/>
<feature type="binding site" evidence="22">
    <location>
        <begin position="84"/>
        <end position="86"/>
    </location>
    <ligand>
        <name>ATP</name>
        <dbReference type="ChEBI" id="CHEBI:30616"/>
    </ligand>
</feature>
<dbReference type="InterPro" id="IPR036945">
    <property type="entry name" value="DAGK_sf"/>
</dbReference>
<comment type="similarity">
    <text evidence="2 24">Belongs to the bacterial diacylglycerol kinase family.</text>
</comment>
<evidence type="ECO:0000256" key="24">
    <source>
        <dbReference type="RuleBase" id="RU363065"/>
    </source>
</evidence>
<evidence type="ECO:0000256" key="14">
    <source>
        <dbReference type="ARBA" id="ARBA00022842"/>
    </source>
</evidence>
<evidence type="ECO:0000256" key="3">
    <source>
        <dbReference type="ARBA" id="ARBA00012133"/>
    </source>
</evidence>
<keyword evidence="11 22" id="KW-0547">Nucleotide-binding</keyword>
<evidence type="ECO:0000256" key="20">
    <source>
        <dbReference type="PIRSR" id="PIRSR600829-1"/>
    </source>
</evidence>
<dbReference type="EC" id="2.7.1.107" evidence="3 24"/>
<protein>
    <recommendedName>
        <fullName evidence="4 24">Diacylglycerol kinase</fullName>
        <ecNumber evidence="3 24">2.7.1.107</ecNumber>
    </recommendedName>
</protein>
<keyword evidence="5" id="KW-1003">Cell membrane</keyword>
<sequence length="120" mass="13632">MRNQPKYHFFKNTTYALKGLKDMIANETSFKIELGLVVILLPVLYLLPLDLLYKLVMFIALMGIPMAEAINSAIERVTDLVTLEYHEMAGRAKDAGSSVVFLSIVIFVVVWGFSLIHFYM</sequence>
<dbReference type="GO" id="GO:0004143">
    <property type="term" value="F:ATP-dependent diacylglycerol kinase activity"/>
    <property type="evidence" value="ECO:0007669"/>
    <property type="project" value="UniProtKB-EC"/>
</dbReference>
<comment type="catalytic activity">
    <reaction evidence="24">
        <text>a 1,2-diacyl-sn-glycerol + ATP = a 1,2-diacyl-sn-glycero-3-phosphate + ADP + H(+)</text>
        <dbReference type="Rhea" id="RHEA:10272"/>
        <dbReference type="ChEBI" id="CHEBI:15378"/>
        <dbReference type="ChEBI" id="CHEBI:17815"/>
        <dbReference type="ChEBI" id="CHEBI:30616"/>
        <dbReference type="ChEBI" id="CHEBI:58608"/>
        <dbReference type="ChEBI" id="CHEBI:456216"/>
        <dbReference type="EC" id="2.7.1.107"/>
    </reaction>
</comment>
<keyword evidence="6" id="KW-0444">Lipid biosynthesis</keyword>
<keyword evidence="7" id="KW-0997">Cell inner membrane</keyword>
<comment type="cofactor">
    <cofactor evidence="23">
        <name>Mg(2+)</name>
        <dbReference type="ChEBI" id="CHEBI:18420"/>
    </cofactor>
    <text evidence="23">Mn(2+), Zn(2+), Cd(2+) and Co(2+) support activity to lesser extents.</text>
</comment>
<keyword evidence="8 24" id="KW-0808">Transferase</keyword>
<comment type="function">
    <text evidence="24">Catalyzes the ATP-dependent phosphorylation of sn-l,2-diacylglycerol (DAG) to phosphatidic acid. Involved in the recycling of diacylglycerol produced as a by-product during membrane-derived oligosaccharide (MDO) biosynthesis.</text>
</comment>
<evidence type="ECO:0000313" key="26">
    <source>
        <dbReference type="Proteomes" id="UP000196005"/>
    </source>
</evidence>
<evidence type="ECO:0000256" key="22">
    <source>
        <dbReference type="PIRSR" id="PIRSR600829-3"/>
    </source>
</evidence>
<gene>
    <name evidence="25" type="ORF">Sdiek1_0126</name>
</gene>
<dbReference type="PANTHER" id="PTHR34299:SF1">
    <property type="entry name" value="DIACYLGLYCEROL KINASE"/>
    <property type="match status" value="1"/>
</dbReference>
<evidence type="ECO:0000256" key="18">
    <source>
        <dbReference type="ARBA" id="ARBA00023209"/>
    </source>
</evidence>
<keyword evidence="17 24" id="KW-0472">Membrane</keyword>
<dbReference type="KEGG" id="suls:Sdiek1_0126"/>
<dbReference type="Proteomes" id="UP000196005">
    <property type="component" value="Chromosome"/>
</dbReference>
<evidence type="ECO:0000256" key="21">
    <source>
        <dbReference type="PIRSR" id="PIRSR600829-2"/>
    </source>
</evidence>
<evidence type="ECO:0000256" key="7">
    <source>
        <dbReference type="ARBA" id="ARBA00022519"/>
    </source>
</evidence>
<dbReference type="InterPro" id="IPR033718">
    <property type="entry name" value="DAGK_prok"/>
</dbReference>
<evidence type="ECO:0000313" key="25">
    <source>
        <dbReference type="EMBL" id="ARU47309.1"/>
    </source>
</evidence>
<dbReference type="Pfam" id="PF01219">
    <property type="entry name" value="DAGK_prokar"/>
    <property type="match status" value="1"/>
</dbReference>
<evidence type="ECO:0000256" key="2">
    <source>
        <dbReference type="ARBA" id="ARBA00005967"/>
    </source>
</evidence>
<keyword evidence="13 22" id="KW-0067">ATP-binding</keyword>
<dbReference type="GO" id="GO:0046872">
    <property type="term" value="F:metal ion binding"/>
    <property type="evidence" value="ECO:0007669"/>
    <property type="project" value="UniProtKB-KW"/>
</dbReference>
<dbReference type="RefSeq" id="WP_087437423.1">
    <property type="nucleotide sequence ID" value="NZ_CP021416.1"/>
</dbReference>
<keyword evidence="18" id="KW-0594">Phospholipid biosynthesis</keyword>
<evidence type="ECO:0000256" key="6">
    <source>
        <dbReference type="ARBA" id="ARBA00022516"/>
    </source>
</evidence>
<feature type="binding site" evidence="21">
    <location>
        <position position="97"/>
    </location>
    <ligand>
        <name>substrate</name>
    </ligand>
</feature>
<evidence type="ECO:0000256" key="8">
    <source>
        <dbReference type="ARBA" id="ARBA00022679"/>
    </source>
</evidence>
<feature type="binding site" evidence="22">
    <location>
        <begin position="93"/>
        <end position="94"/>
    </location>
    <ligand>
        <name>ATP</name>
        <dbReference type="ChEBI" id="CHEBI:30616"/>
    </ligand>
</feature>
<reference evidence="26" key="1">
    <citation type="submission" date="2017-05" db="EMBL/GenBank/DDBJ databases">
        <title>Dechlorination kinetics govern the competition between two new strains of the genus Sulfurospirillum.</title>
        <authorList>
            <person name="Buttet G.F."/>
            <person name="Murray A.M."/>
            <person name="Goris T."/>
            <person name="Burion M."/>
            <person name="Lin B."/>
            <person name="Rolle M."/>
            <person name="Maillard J."/>
        </authorList>
    </citation>
    <scope>NUCLEOTIDE SEQUENCE [LARGE SCALE GENOMIC DNA]</scope>
    <source>
        <strain evidence="26">SL2-1</strain>
    </source>
</reference>